<evidence type="ECO:0000259" key="2">
    <source>
        <dbReference type="Pfam" id="PF00534"/>
    </source>
</evidence>
<accession>A0A5J6V991</accession>
<dbReference type="KEGG" id="serw:FY030_14335"/>
<dbReference type="CDD" id="cd03801">
    <property type="entry name" value="GT4_PimA-like"/>
    <property type="match status" value="1"/>
</dbReference>
<dbReference type="GO" id="GO:0016757">
    <property type="term" value="F:glycosyltransferase activity"/>
    <property type="evidence" value="ECO:0007669"/>
    <property type="project" value="InterPro"/>
</dbReference>
<evidence type="ECO:0000313" key="4">
    <source>
        <dbReference type="Proteomes" id="UP000326546"/>
    </source>
</evidence>
<name>A0A5J6V991_9MICO</name>
<protein>
    <submittedName>
        <fullName evidence="3">Glycosyltransferase family 4 protein</fullName>
    </submittedName>
</protein>
<dbReference type="AlphaFoldDB" id="A0A5J6V991"/>
<feature type="domain" description="Glycosyl transferase family 1" evidence="2">
    <location>
        <begin position="206"/>
        <end position="360"/>
    </location>
</feature>
<dbReference type="OrthoDB" id="506201at2"/>
<reference evidence="3 4" key="1">
    <citation type="submission" date="2019-09" db="EMBL/GenBank/DDBJ databases">
        <title>Serinicoccus pratensis sp. nov., isolated from meadow soil.</title>
        <authorList>
            <person name="Zhang W."/>
        </authorList>
    </citation>
    <scope>NUCLEOTIDE SEQUENCE [LARGE SCALE GENOMIC DNA]</scope>
    <source>
        <strain evidence="3 4">W204</strain>
    </source>
</reference>
<proteinExistence type="predicted"/>
<dbReference type="EMBL" id="CP044427">
    <property type="protein sequence ID" value="QFG69721.1"/>
    <property type="molecule type" value="Genomic_DNA"/>
</dbReference>
<dbReference type="SUPFAM" id="SSF53756">
    <property type="entry name" value="UDP-Glycosyltransferase/glycogen phosphorylase"/>
    <property type="match status" value="1"/>
</dbReference>
<dbReference type="PANTHER" id="PTHR12526">
    <property type="entry name" value="GLYCOSYLTRANSFERASE"/>
    <property type="match status" value="1"/>
</dbReference>
<dbReference type="Proteomes" id="UP000326546">
    <property type="component" value="Chromosome"/>
</dbReference>
<dbReference type="PANTHER" id="PTHR12526:SF638">
    <property type="entry name" value="SPORE COAT PROTEIN SA"/>
    <property type="match status" value="1"/>
</dbReference>
<keyword evidence="1 3" id="KW-0808">Transferase</keyword>
<dbReference type="Gene3D" id="3.40.50.2000">
    <property type="entry name" value="Glycogen Phosphorylase B"/>
    <property type="match status" value="2"/>
</dbReference>
<keyword evidence="4" id="KW-1185">Reference proteome</keyword>
<dbReference type="Pfam" id="PF00534">
    <property type="entry name" value="Glycos_transf_1"/>
    <property type="match status" value="1"/>
</dbReference>
<dbReference type="InterPro" id="IPR001296">
    <property type="entry name" value="Glyco_trans_1"/>
</dbReference>
<organism evidence="3 4">
    <name type="scientific">Ornithinimicrobium pratense</name>
    <dbReference type="NCBI Taxonomy" id="2593973"/>
    <lineage>
        <taxon>Bacteria</taxon>
        <taxon>Bacillati</taxon>
        <taxon>Actinomycetota</taxon>
        <taxon>Actinomycetes</taxon>
        <taxon>Micrococcales</taxon>
        <taxon>Ornithinimicrobiaceae</taxon>
        <taxon>Ornithinimicrobium</taxon>
    </lineage>
</organism>
<evidence type="ECO:0000313" key="3">
    <source>
        <dbReference type="EMBL" id="QFG69721.1"/>
    </source>
</evidence>
<evidence type="ECO:0000256" key="1">
    <source>
        <dbReference type="ARBA" id="ARBA00022679"/>
    </source>
</evidence>
<sequence>MARLRPERRTGESPRTVFICHSSLAVGVERTMVTFVREAVSRGDVVTVVLPGPGPILDLLEPWREAIDVVVRKPQWWMGMDHAGVVGALKLAHGLLQSIGWARFVARLNPDRVYVMSTVCPAPMLGTRLAGRPLVVFLSESVSSNPTLRSVVPKWVIIALVKRWADVTVAVSTYAASQWRGATIIEPPEVMDPDKALPDVVHGERPATPLEMVMLGTMSAEKGQLDAVRAVGLAVDGGVPLQLTFYGDADRVGLRALEQLISQLHLDEVVRHRGSTTTPMTVLAQADLSVVCSRNEAYGRITAESLLAGTPVVGYALGGTVEILSHGGGVLVPPAPAHLATAMATIATDPGKYVELRAAALRRREAREDFGDAARTLRRAEAELAALPKRGVRVVDRRD</sequence>
<gene>
    <name evidence="3" type="ORF">FY030_14335</name>
</gene>